<keyword evidence="1" id="KW-0472">Membrane</keyword>
<dbReference type="EMBL" id="BONI01000082">
    <property type="protein sequence ID" value="GIG10224.1"/>
    <property type="molecule type" value="Genomic_DNA"/>
</dbReference>
<evidence type="ECO:0000313" key="2">
    <source>
        <dbReference type="EMBL" id="GIG10224.1"/>
    </source>
</evidence>
<keyword evidence="1" id="KW-0812">Transmembrane</keyword>
<name>A0A8J3L6T2_9ACTN</name>
<keyword evidence="1" id="KW-1133">Transmembrane helix</keyword>
<comment type="caution">
    <text evidence="2">The sequence shown here is derived from an EMBL/GenBank/DDBJ whole genome shotgun (WGS) entry which is preliminary data.</text>
</comment>
<accession>A0A8J3L6T2</accession>
<proteinExistence type="predicted"/>
<gene>
    <name evidence="2" type="ORF">Cco03nite_69240</name>
</gene>
<evidence type="ECO:0000256" key="1">
    <source>
        <dbReference type="SAM" id="Phobius"/>
    </source>
</evidence>
<dbReference type="AlphaFoldDB" id="A0A8J3L6T2"/>
<reference evidence="2 3" key="1">
    <citation type="submission" date="2021-01" db="EMBL/GenBank/DDBJ databases">
        <title>Whole genome shotgun sequence of Catellatospora coxensis NBRC 107359.</title>
        <authorList>
            <person name="Komaki H."/>
            <person name="Tamura T."/>
        </authorList>
    </citation>
    <scope>NUCLEOTIDE SEQUENCE [LARGE SCALE GENOMIC DNA]</scope>
    <source>
        <strain evidence="2 3">NBRC 107359</strain>
    </source>
</reference>
<evidence type="ECO:0000313" key="3">
    <source>
        <dbReference type="Proteomes" id="UP000630887"/>
    </source>
</evidence>
<organism evidence="2 3">
    <name type="scientific">Catellatospora coxensis</name>
    <dbReference type="NCBI Taxonomy" id="310354"/>
    <lineage>
        <taxon>Bacteria</taxon>
        <taxon>Bacillati</taxon>
        <taxon>Actinomycetota</taxon>
        <taxon>Actinomycetes</taxon>
        <taxon>Micromonosporales</taxon>
        <taxon>Micromonosporaceae</taxon>
        <taxon>Catellatospora</taxon>
    </lineage>
</organism>
<protein>
    <submittedName>
        <fullName evidence="2">Uncharacterized protein</fullName>
    </submittedName>
</protein>
<keyword evidence="3" id="KW-1185">Reference proteome</keyword>
<feature type="transmembrane region" description="Helical" evidence="1">
    <location>
        <begin position="48"/>
        <end position="69"/>
    </location>
</feature>
<dbReference type="Proteomes" id="UP000630887">
    <property type="component" value="Unassembled WGS sequence"/>
</dbReference>
<dbReference type="RefSeq" id="WP_203698071.1">
    <property type="nucleotide sequence ID" value="NZ_BAAALC010000003.1"/>
</dbReference>
<sequence>MDLAMAAVGLVLGLAVGYGLGRRTERASLAWEATRASFIVARGLTGQALGYALGAALLLACAGLALWVAR</sequence>